<keyword evidence="10" id="KW-1185">Reference proteome</keyword>
<dbReference type="EMBL" id="CP034841">
    <property type="protein sequence ID" value="QBF34505.1"/>
    <property type="molecule type" value="Genomic_DNA"/>
</dbReference>
<gene>
    <name evidence="9" type="ORF">EG856_00995</name>
</gene>
<keyword evidence="2" id="KW-0813">Transport</keyword>
<dbReference type="KEGG" id="mphi:EG856_00995"/>
<feature type="transmembrane region" description="Helical" evidence="8">
    <location>
        <begin position="274"/>
        <end position="297"/>
    </location>
</feature>
<organism evidence="9 10">
    <name type="scientific">Mycoplasmopsis phocirhinis</name>
    <dbReference type="NCBI Taxonomy" id="142650"/>
    <lineage>
        <taxon>Bacteria</taxon>
        <taxon>Bacillati</taxon>
        <taxon>Mycoplasmatota</taxon>
        <taxon>Mycoplasmoidales</taxon>
        <taxon>Metamycoplasmataceae</taxon>
        <taxon>Mycoplasmopsis</taxon>
    </lineage>
</organism>
<protein>
    <submittedName>
        <fullName evidence="9">TrkH family potassium uptake protein</fullName>
    </submittedName>
</protein>
<accession>A0A4P6MLL6</accession>
<evidence type="ECO:0000256" key="5">
    <source>
        <dbReference type="ARBA" id="ARBA00022989"/>
    </source>
</evidence>
<dbReference type="Pfam" id="PF02386">
    <property type="entry name" value="TrkH"/>
    <property type="match status" value="1"/>
</dbReference>
<dbReference type="PANTHER" id="PTHR32024">
    <property type="entry name" value="TRK SYSTEM POTASSIUM UPTAKE PROTEIN TRKG-RELATED"/>
    <property type="match status" value="1"/>
</dbReference>
<reference evidence="9 10" key="1">
    <citation type="submission" date="2019-01" db="EMBL/GenBank/DDBJ databases">
        <title>Complete sequence and annotation of the Mycoplasma phocirhinis strain 852T genome.</title>
        <authorList>
            <person name="Frasca S.Jr."/>
            <person name="Kutish G.F."/>
            <person name="Castellanos Gell J."/>
            <person name="Michaels D.L."/>
            <person name="Brown D.R."/>
        </authorList>
    </citation>
    <scope>NUCLEOTIDE SEQUENCE [LARGE SCALE GENOMIC DNA]</scope>
    <source>
        <strain evidence="9 10">852</strain>
    </source>
</reference>
<keyword evidence="5 8" id="KW-1133">Transmembrane helix</keyword>
<evidence type="ECO:0000256" key="6">
    <source>
        <dbReference type="ARBA" id="ARBA00023065"/>
    </source>
</evidence>
<feature type="transmembrane region" description="Helical" evidence="8">
    <location>
        <begin position="232"/>
        <end position="254"/>
    </location>
</feature>
<evidence type="ECO:0000256" key="8">
    <source>
        <dbReference type="SAM" id="Phobius"/>
    </source>
</evidence>
<proteinExistence type="predicted"/>
<dbReference type="RefSeq" id="WP_130429283.1">
    <property type="nucleotide sequence ID" value="NZ_CP034841.1"/>
</dbReference>
<feature type="transmembrane region" description="Helical" evidence="8">
    <location>
        <begin position="441"/>
        <end position="461"/>
    </location>
</feature>
<dbReference type="AlphaFoldDB" id="A0A4P6MLL6"/>
<sequence length="514" mass="57606">MKKPNLASWWRNSKLKNVLRNILYRIRRISNLRIIFLVYLMIVVVSSLILYSPISHQSKQNITYIDAIFTTASAFSDTGLVTKTSWNTWNVFGQAVIAFLILAGGIGIFALKIFFFSLLFPKSKKSISEMNLVAQERGGDNLGQNKKIIFHSVATLLIITLVAGFGLSFYFYSAKPLGAGNEQFYGKFISPQHNWNLAFRYGFFHTISALNNAGFDIIGDNSLMSYYHNVDLQILFVFLFIIGGLGFPVIYDLLNFLKLKIKYRHQKRKYVFKLITKLSIITYVITTFVGFFALLSFELLSKKTNLANFWNISEYGSKAQKIWQMFFLSLSTRSAGFSTINLSDLSTGSIIVLSILMFIGAGPVSTGGGIRTTTIAILILAMISKILGRPSVRAFKRRIDDSTVKMSSIVFSISIFLVITFSLISSSSLSEYGGRLDSTKFNFAHVLFEVASAFGTSGLTVGVTTGLNIVSKIFIILIMFIGQFGISSTVLVWGNNKRNYAYKYDYIHEEVMIG</sequence>
<feature type="transmembrane region" description="Helical" evidence="8">
    <location>
        <begin position="95"/>
        <end position="120"/>
    </location>
</feature>
<dbReference type="InterPro" id="IPR003445">
    <property type="entry name" value="Cat_transpt"/>
</dbReference>
<name>A0A4P6MLL6_9BACT</name>
<evidence type="ECO:0000256" key="7">
    <source>
        <dbReference type="ARBA" id="ARBA00023136"/>
    </source>
</evidence>
<feature type="transmembrane region" description="Helical" evidence="8">
    <location>
        <begin position="370"/>
        <end position="388"/>
    </location>
</feature>
<keyword evidence="3" id="KW-1003">Cell membrane</keyword>
<evidence type="ECO:0000256" key="3">
    <source>
        <dbReference type="ARBA" id="ARBA00022475"/>
    </source>
</evidence>
<dbReference type="OrthoDB" id="9810952at2"/>
<feature type="transmembrane region" description="Helical" evidence="8">
    <location>
        <begin position="347"/>
        <end position="364"/>
    </location>
</feature>
<dbReference type="GO" id="GO:0005886">
    <property type="term" value="C:plasma membrane"/>
    <property type="evidence" value="ECO:0007669"/>
    <property type="project" value="UniProtKB-SubCell"/>
</dbReference>
<keyword evidence="4 8" id="KW-0812">Transmembrane</keyword>
<comment type="subcellular location">
    <subcellularLocation>
        <location evidence="1">Cell membrane</location>
        <topology evidence="1">Multi-pass membrane protein</topology>
    </subcellularLocation>
</comment>
<keyword evidence="7 8" id="KW-0472">Membrane</keyword>
<feature type="transmembrane region" description="Helical" evidence="8">
    <location>
        <begin position="34"/>
        <end position="54"/>
    </location>
</feature>
<evidence type="ECO:0000313" key="10">
    <source>
        <dbReference type="Proteomes" id="UP000289326"/>
    </source>
</evidence>
<evidence type="ECO:0000256" key="2">
    <source>
        <dbReference type="ARBA" id="ARBA00022448"/>
    </source>
</evidence>
<feature type="transmembrane region" description="Helical" evidence="8">
    <location>
        <begin position="409"/>
        <end position="429"/>
    </location>
</feature>
<evidence type="ECO:0000256" key="1">
    <source>
        <dbReference type="ARBA" id="ARBA00004651"/>
    </source>
</evidence>
<evidence type="ECO:0000256" key="4">
    <source>
        <dbReference type="ARBA" id="ARBA00022692"/>
    </source>
</evidence>
<dbReference type="Proteomes" id="UP000289326">
    <property type="component" value="Chromosome"/>
</dbReference>
<feature type="transmembrane region" description="Helical" evidence="8">
    <location>
        <begin position="473"/>
        <end position="494"/>
    </location>
</feature>
<evidence type="ECO:0000313" key="9">
    <source>
        <dbReference type="EMBL" id="QBF34505.1"/>
    </source>
</evidence>
<dbReference type="GO" id="GO:0030001">
    <property type="term" value="P:metal ion transport"/>
    <property type="evidence" value="ECO:0007669"/>
    <property type="project" value="UniProtKB-ARBA"/>
</dbReference>
<dbReference type="PANTHER" id="PTHR32024:SF1">
    <property type="entry name" value="KTR SYSTEM POTASSIUM UPTAKE PROTEIN B"/>
    <property type="match status" value="1"/>
</dbReference>
<dbReference type="GO" id="GO:0008324">
    <property type="term" value="F:monoatomic cation transmembrane transporter activity"/>
    <property type="evidence" value="ECO:0007669"/>
    <property type="project" value="InterPro"/>
</dbReference>
<keyword evidence="6" id="KW-0406">Ion transport</keyword>
<feature type="transmembrane region" description="Helical" evidence="8">
    <location>
        <begin position="148"/>
        <end position="172"/>
    </location>
</feature>